<dbReference type="STRING" id="1173020.Cha6605_1065"/>
<dbReference type="InterPro" id="IPR043129">
    <property type="entry name" value="ATPase_NBD"/>
</dbReference>
<dbReference type="Proteomes" id="UP000010366">
    <property type="component" value="Chromosome"/>
</dbReference>
<dbReference type="GO" id="GO:0140662">
    <property type="term" value="F:ATP-dependent protein folding chaperone"/>
    <property type="evidence" value="ECO:0007669"/>
    <property type="project" value="InterPro"/>
</dbReference>
<protein>
    <submittedName>
        <fullName evidence="5">Molecular chaperone</fullName>
    </submittedName>
</protein>
<dbReference type="PANTHER" id="PTHR19375">
    <property type="entry name" value="HEAT SHOCK PROTEIN 70KDA"/>
    <property type="match status" value="1"/>
</dbReference>
<dbReference type="KEGG" id="cmp:Cha6605_1065"/>
<comment type="similarity">
    <text evidence="4">Belongs to the heat shock protein 70 family.</text>
</comment>
<keyword evidence="2 4" id="KW-0067">ATP-binding</keyword>
<dbReference type="Pfam" id="PF00012">
    <property type="entry name" value="HSP70"/>
    <property type="match status" value="1"/>
</dbReference>
<reference evidence="5 6" key="1">
    <citation type="submission" date="2012-05" db="EMBL/GenBank/DDBJ databases">
        <title>Finished chromosome of genome of Chamaesiphon sp. PCC 6605.</title>
        <authorList>
            <consortium name="US DOE Joint Genome Institute"/>
            <person name="Gugger M."/>
            <person name="Coursin T."/>
            <person name="Rippka R."/>
            <person name="Tandeau De Marsac N."/>
            <person name="Huntemann M."/>
            <person name="Wei C.-L."/>
            <person name="Han J."/>
            <person name="Detter J.C."/>
            <person name="Han C."/>
            <person name="Tapia R."/>
            <person name="Chen A."/>
            <person name="Kyrpides N."/>
            <person name="Mavromatis K."/>
            <person name="Markowitz V."/>
            <person name="Szeto E."/>
            <person name="Ivanova N."/>
            <person name="Pagani I."/>
            <person name="Pati A."/>
            <person name="Goodwin L."/>
            <person name="Nordberg H.P."/>
            <person name="Cantor M.N."/>
            <person name="Hua S.X."/>
            <person name="Woyke T."/>
            <person name="Kerfeld C.A."/>
        </authorList>
    </citation>
    <scope>NUCLEOTIDE SEQUENCE [LARGE SCALE GENOMIC DNA]</scope>
    <source>
        <strain evidence="6">ATCC 27169 / PCC 6605</strain>
    </source>
</reference>
<evidence type="ECO:0000256" key="2">
    <source>
        <dbReference type="ARBA" id="ARBA00022840"/>
    </source>
</evidence>
<proteinExistence type="inferred from homology"/>
<dbReference type="RefSeq" id="WP_015158488.1">
    <property type="nucleotide sequence ID" value="NC_019697.1"/>
</dbReference>
<evidence type="ECO:0000256" key="4">
    <source>
        <dbReference type="RuleBase" id="RU003322"/>
    </source>
</evidence>
<dbReference type="Gene3D" id="3.30.420.40">
    <property type="match status" value="2"/>
</dbReference>
<dbReference type="EMBL" id="CP003600">
    <property type="protein sequence ID" value="AFY92298.1"/>
    <property type="molecule type" value="Genomic_DNA"/>
</dbReference>
<dbReference type="SUPFAM" id="SSF53067">
    <property type="entry name" value="Actin-like ATPase domain"/>
    <property type="match status" value="2"/>
</dbReference>
<dbReference type="PRINTS" id="PR00301">
    <property type="entry name" value="HEATSHOCK70"/>
</dbReference>
<name>K9UCF3_CHAP6</name>
<gene>
    <name evidence="5" type="ORF">Cha6605_1065</name>
</gene>
<dbReference type="InterPro" id="IPR013126">
    <property type="entry name" value="Hsp_70_fam"/>
</dbReference>
<accession>K9UCF3</accession>
<dbReference type="Gene3D" id="3.90.640.10">
    <property type="entry name" value="Actin, Chain A, domain 4"/>
    <property type="match status" value="1"/>
</dbReference>
<keyword evidence="1 4" id="KW-0547">Nucleotide-binding</keyword>
<evidence type="ECO:0000313" key="5">
    <source>
        <dbReference type="EMBL" id="AFY92298.1"/>
    </source>
</evidence>
<dbReference type="eggNOG" id="COG0443">
    <property type="taxonomic scope" value="Bacteria"/>
</dbReference>
<sequence>MTAIAIDFGTSNTVVSILEPDTQTPKTLRFPSLSRVFNLGDTIATGGDIAVIPSLVYVATGREIIVGERVRSQRLGLSQPQRFFRAFKRDLAADFQIPPRTIEEKVFDSHAVAIEFLTQIWQEILAANIEPSLVIFTVPVGTFERYLDWFKDVATELKLPTVKFVDESTAAALGYAVQRPGSIVLVADFGGGTLDLSLVRTSPLGTDDVKLQAEVLAKTDVYVGGEDIDRWIIEDYLVKLNSDRETIGEVGWQNLLAIAERLKIRLTKDTDARESWLDEDTFMSYDLTLARSQLEDLLEQRQLLEQFRDAIDEILTLGLRKGVQKPDIEQILLVGGSCQIQAIQHLFTSYFGRQRVKLHKPFEAVAHGALALTQIAGLEDYLRHGYCIRLWEPYTRTYNYFPLFEAGIKYPCKRDEPLTLQVALEGQTELRLDIGEIAQISTAEVTYDAQGRMNSVPVNKQSQYRSLERDRNSVCLARLEPPGELGIDLIAVEFAVTEHRILVVTVTDLLTNRVLVERGSIAKLN</sequence>
<dbReference type="OrthoDB" id="416657at2"/>
<dbReference type="HOGENOM" id="CLU_038461_0_0_3"/>
<keyword evidence="6" id="KW-1185">Reference proteome</keyword>
<evidence type="ECO:0000313" key="6">
    <source>
        <dbReference type="Proteomes" id="UP000010366"/>
    </source>
</evidence>
<organism evidence="5 6">
    <name type="scientific">Chamaesiphon minutus (strain ATCC 27169 / PCC 6605)</name>
    <dbReference type="NCBI Taxonomy" id="1173020"/>
    <lineage>
        <taxon>Bacteria</taxon>
        <taxon>Bacillati</taxon>
        <taxon>Cyanobacteriota</taxon>
        <taxon>Cyanophyceae</taxon>
        <taxon>Gomontiellales</taxon>
        <taxon>Chamaesiphonaceae</taxon>
        <taxon>Chamaesiphon</taxon>
    </lineage>
</organism>
<evidence type="ECO:0000256" key="1">
    <source>
        <dbReference type="ARBA" id="ARBA00022741"/>
    </source>
</evidence>
<evidence type="ECO:0000256" key="3">
    <source>
        <dbReference type="ARBA" id="ARBA00023186"/>
    </source>
</evidence>
<dbReference type="AlphaFoldDB" id="K9UCF3"/>
<dbReference type="GO" id="GO:0005524">
    <property type="term" value="F:ATP binding"/>
    <property type="evidence" value="ECO:0007669"/>
    <property type="project" value="UniProtKB-KW"/>
</dbReference>
<dbReference type="PATRIC" id="fig|1173020.3.peg.1242"/>
<keyword evidence="3" id="KW-0143">Chaperone</keyword>